<organism evidence="2 3">
    <name type="scientific">Culter alburnus</name>
    <name type="common">Topmouth culter</name>
    <dbReference type="NCBI Taxonomy" id="194366"/>
    <lineage>
        <taxon>Eukaryota</taxon>
        <taxon>Metazoa</taxon>
        <taxon>Chordata</taxon>
        <taxon>Craniata</taxon>
        <taxon>Vertebrata</taxon>
        <taxon>Euteleostomi</taxon>
        <taxon>Actinopterygii</taxon>
        <taxon>Neopterygii</taxon>
        <taxon>Teleostei</taxon>
        <taxon>Ostariophysi</taxon>
        <taxon>Cypriniformes</taxon>
        <taxon>Xenocyprididae</taxon>
        <taxon>Xenocypridinae</taxon>
        <taxon>Culter</taxon>
    </lineage>
</organism>
<accession>A0AAW1ZQL4</accession>
<comment type="caution">
    <text evidence="2">The sequence shown here is derived from an EMBL/GenBank/DDBJ whole genome shotgun (WGS) entry which is preliminary data.</text>
</comment>
<evidence type="ECO:0000313" key="2">
    <source>
        <dbReference type="EMBL" id="KAK9962455.1"/>
    </source>
</evidence>
<feature type="non-terminal residue" evidence="2">
    <location>
        <position position="1"/>
    </location>
</feature>
<keyword evidence="3" id="KW-1185">Reference proteome</keyword>
<feature type="non-terminal residue" evidence="2">
    <location>
        <position position="58"/>
    </location>
</feature>
<evidence type="ECO:0000313" key="3">
    <source>
        <dbReference type="Proteomes" id="UP001479290"/>
    </source>
</evidence>
<sequence length="58" mass="6131">RPGGGSVLWAQRLRLEACKVRGPLVSRTKVGGEKQNNTPQPAPRSAQQGDSFSGQASL</sequence>
<feature type="region of interest" description="Disordered" evidence="1">
    <location>
        <begin position="21"/>
        <end position="58"/>
    </location>
</feature>
<proteinExistence type="predicted"/>
<dbReference type="Proteomes" id="UP001479290">
    <property type="component" value="Unassembled WGS sequence"/>
</dbReference>
<gene>
    <name evidence="2" type="ORF">ABG768_007820</name>
</gene>
<protein>
    <submittedName>
        <fullName evidence="2">Uncharacterized protein</fullName>
    </submittedName>
</protein>
<feature type="compositionally biased region" description="Polar residues" evidence="1">
    <location>
        <begin position="34"/>
        <end position="58"/>
    </location>
</feature>
<dbReference type="AlphaFoldDB" id="A0AAW1ZQL4"/>
<dbReference type="EMBL" id="JAWDJR010000015">
    <property type="protein sequence ID" value="KAK9962455.1"/>
    <property type="molecule type" value="Genomic_DNA"/>
</dbReference>
<evidence type="ECO:0000256" key="1">
    <source>
        <dbReference type="SAM" id="MobiDB-lite"/>
    </source>
</evidence>
<name>A0AAW1ZQL4_CULAL</name>
<reference evidence="2 3" key="1">
    <citation type="submission" date="2024-05" db="EMBL/GenBank/DDBJ databases">
        <title>A high-quality chromosomal-level genome assembly of Topmouth culter (Culter alburnus).</title>
        <authorList>
            <person name="Zhao H."/>
        </authorList>
    </citation>
    <scope>NUCLEOTIDE SEQUENCE [LARGE SCALE GENOMIC DNA]</scope>
    <source>
        <strain evidence="2">CATC2023</strain>
        <tissue evidence="2">Muscle</tissue>
    </source>
</reference>